<proteinExistence type="predicted"/>
<dbReference type="InterPro" id="IPR000477">
    <property type="entry name" value="RT_dom"/>
</dbReference>
<sequence length="521" mass="60712">MWNDDWLGEVVRDNLQHLTIQFNKNNVEILFTAVYARCDARERLELWEELEVVAQEMSLPYLVGGDFNVIRIEEEKEGGVDFTHLEAVDFNYCINNCALTELSYSGSKYTWWNGRIEGACIFKRLDRVLCNQEFLNILPSSEVLHLVRQGSDHAPLHVSCGSEEEITMQPFKFLNFWTKHPNFKKIIEENWKVEFEGCPFMKFQSKIKKIKGVLAKWSNVTFGDIFQSIATLEDEIMVKECQLEINPTAENRSELNKAEEELKKYLYIEEEFWKQKARMKWFKDGDMNTKFFHNYVKGRRKKLHIAEIQTEEGDMVNTNDNIGAEAVSFFENQFKESYKHDDDGMLDLIPKMITPEQNEEMGRTPSREEIKTVVFSLNGESTSGPDGFSGTFFQSCWSIIIGEDIENMVKAFFCRKQLPRFITHTNLVLLPKKENVTSFTDLRPISLSNFANKIISRVLHERITKWLPLIISSNQSGFVKGRSITENVLLAQEIIRDINLRKKYQNVVVKLDMEKAYDRVS</sequence>
<dbReference type="SUPFAM" id="SSF56219">
    <property type="entry name" value="DNase I-like"/>
    <property type="match status" value="1"/>
</dbReference>
<gene>
    <name evidence="2" type="ORF">KY290_021754</name>
</gene>
<name>A0ABQ7V2G9_SOLTU</name>
<dbReference type="InterPro" id="IPR036691">
    <property type="entry name" value="Endo/exonu/phosph_ase_sf"/>
</dbReference>
<dbReference type="Proteomes" id="UP000826656">
    <property type="component" value="Unassembled WGS sequence"/>
</dbReference>
<evidence type="ECO:0000259" key="1">
    <source>
        <dbReference type="PROSITE" id="PS50878"/>
    </source>
</evidence>
<evidence type="ECO:0000313" key="2">
    <source>
        <dbReference type="EMBL" id="KAH0758261.1"/>
    </source>
</evidence>
<organism evidence="2 3">
    <name type="scientific">Solanum tuberosum</name>
    <name type="common">Potato</name>
    <dbReference type="NCBI Taxonomy" id="4113"/>
    <lineage>
        <taxon>Eukaryota</taxon>
        <taxon>Viridiplantae</taxon>
        <taxon>Streptophyta</taxon>
        <taxon>Embryophyta</taxon>
        <taxon>Tracheophyta</taxon>
        <taxon>Spermatophyta</taxon>
        <taxon>Magnoliopsida</taxon>
        <taxon>eudicotyledons</taxon>
        <taxon>Gunneridae</taxon>
        <taxon>Pentapetalae</taxon>
        <taxon>asterids</taxon>
        <taxon>lamiids</taxon>
        <taxon>Solanales</taxon>
        <taxon>Solanaceae</taxon>
        <taxon>Solanoideae</taxon>
        <taxon>Solaneae</taxon>
        <taxon>Solanum</taxon>
    </lineage>
</organism>
<reference evidence="2 3" key="1">
    <citation type="journal article" date="2021" name="bioRxiv">
        <title>Chromosome-scale and haplotype-resolved genome assembly of a tetraploid potato cultivar.</title>
        <authorList>
            <person name="Sun H."/>
            <person name="Jiao W.-B."/>
            <person name="Krause K."/>
            <person name="Campoy J.A."/>
            <person name="Goel M."/>
            <person name="Folz-Donahue K."/>
            <person name="Kukat C."/>
            <person name="Huettel B."/>
            <person name="Schneeberger K."/>
        </authorList>
    </citation>
    <scope>NUCLEOTIDE SEQUENCE [LARGE SCALE GENOMIC DNA]</scope>
    <source>
        <strain evidence="2">SolTubOtavaFocal</strain>
        <tissue evidence="2">Leaves</tissue>
    </source>
</reference>
<evidence type="ECO:0000313" key="3">
    <source>
        <dbReference type="Proteomes" id="UP000826656"/>
    </source>
</evidence>
<dbReference type="PANTHER" id="PTHR33710">
    <property type="entry name" value="BNAC02G09200D PROTEIN"/>
    <property type="match status" value="1"/>
</dbReference>
<dbReference type="PROSITE" id="PS50878">
    <property type="entry name" value="RT_POL"/>
    <property type="match status" value="1"/>
</dbReference>
<dbReference type="Gene3D" id="3.60.10.10">
    <property type="entry name" value="Endonuclease/exonuclease/phosphatase"/>
    <property type="match status" value="1"/>
</dbReference>
<dbReference type="CDD" id="cd01650">
    <property type="entry name" value="RT_nLTR_like"/>
    <property type="match status" value="1"/>
</dbReference>
<comment type="caution">
    <text evidence="2">The sequence shown here is derived from an EMBL/GenBank/DDBJ whole genome shotgun (WGS) entry which is preliminary data.</text>
</comment>
<dbReference type="Pfam" id="PF00078">
    <property type="entry name" value="RVT_1"/>
    <property type="match status" value="1"/>
</dbReference>
<accession>A0ABQ7V2G9</accession>
<dbReference type="PANTHER" id="PTHR33710:SF79">
    <property type="entry name" value="OS06G0205337 PROTEIN"/>
    <property type="match status" value="1"/>
</dbReference>
<keyword evidence="3" id="KW-1185">Reference proteome</keyword>
<dbReference type="EMBL" id="JAIVGD010000015">
    <property type="protein sequence ID" value="KAH0758261.1"/>
    <property type="molecule type" value="Genomic_DNA"/>
</dbReference>
<protein>
    <recommendedName>
        <fullName evidence="1">Reverse transcriptase domain-containing protein</fullName>
    </recommendedName>
</protein>
<feature type="domain" description="Reverse transcriptase" evidence="1">
    <location>
        <begin position="411"/>
        <end position="521"/>
    </location>
</feature>